<gene>
    <name evidence="2" type="ORF">DT23_10045</name>
</gene>
<accession>A0A074JU89</accession>
<evidence type="ECO:0000259" key="1">
    <source>
        <dbReference type="Pfam" id="PF10090"/>
    </source>
</evidence>
<dbReference type="OrthoDB" id="9803702at2"/>
<dbReference type="AlphaFoldDB" id="A0A074JU89"/>
<dbReference type="Pfam" id="PF10090">
    <property type="entry name" value="HPTransfase"/>
    <property type="match status" value="1"/>
</dbReference>
<evidence type="ECO:0000313" key="3">
    <source>
        <dbReference type="Proteomes" id="UP000027471"/>
    </source>
</evidence>
<proteinExistence type="predicted"/>
<sequence length="207" mass="22369">MPFETADTSLSDADLSALLGSRLCHDLISPLGAIGNGVELLAMSGQQSGPEMDLIAQSVTAANARIKFFRVAFGQTSAEQRIGRSEIAKLLGDLSSLGRITHDWQIDGDQARSEVKLAFLAVLCLETLLPFGGEIIAQATPEGWEISAQSDKSRADLTLWERLNDGANAGTEITPAQVQFALLPREMARQGRQAKWEIFEDGGMIRL</sequence>
<keyword evidence="3" id="KW-1185">Reference proteome</keyword>
<dbReference type="InterPro" id="IPR036890">
    <property type="entry name" value="HATPase_C_sf"/>
</dbReference>
<dbReference type="InterPro" id="IPR018762">
    <property type="entry name" value="ChpT_C"/>
</dbReference>
<dbReference type="RefSeq" id="WP_038128147.1">
    <property type="nucleotide sequence ID" value="NZ_AUNB01000009.1"/>
</dbReference>
<dbReference type="EMBL" id="AUNB01000009">
    <property type="protein sequence ID" value="KEO61236.1"/>
    <property type="molecule type" value="Genomic_DNA"/>
</dbReference>
<reference evidence="2 3" key="1">
    <citation type="journal article" date="2015" name="Antonie Van Leeuwenhoek">
        <title>Thioclava indica sp. nov., isolated from surface seawater of the Indian Ocean.</title>
        <authorList>
            <person name="Liu Y."/>
            <person name="Lai Q."/>
            <person name="Du J."/>
            <person name="Xu H."/>
            <person name="Jiang L."/>
            <person name="Shao Z."/>
        </authorList>
    </citation>
    <scope>NUCLEOTIDE SEQUENCE [LARGE SCALE GENOMIC DNA]</scope>
    <source>
        <strain evidence="2 3">DT23-4</strain>
    </source>
</reference>
<protein>
    <recommendedName>
        <fullName evidence="1">Histidine phosphotransferase ChpT C-terminal domain-containing protein</fullName>
    </recommendedName>
</protein>
<name>A0A074JU89_9RHOB</name>
<evidence type="ECO:0000313" key="2">
    <source>
        <dbReference type="EMBL" id="KEO61236.1"/>
    </source>
</evidence>
<dbReference type="Proteomes" id="UP000027471">
    <property type="component" value="Unassembled WGS sequence"/>
</dbReference>
<dbReference type="Gene3D" id="1.10.287.130">
    <property type="match status" value="1"/>
</dbReference>
<comment type="caution">
    <text evidence="2">The sequence shown here is derived from an EMBL/GenBank/DDBJ whole genome shotgun (WGS) entry which is preliminary data.</text>
</comment>
<dbReference type="eggNOG" id="COG5385">
    <property type="taxonomic scope" value="Bacteria"/>
</dbReference>
<dbReference type="STRING" id="1353528.DT23_10045"/>
<organism evidence="2 3">
    <name type="scientific">Thioclava indica</name>
    <dbReference type="NCBI Taxonomy" id="1353528"/>
    <lineage>
        <taxon>Bacteria</taxon>
        <taxon>Pseudomonadati</taxon>
        <taxon>Pseudomonadota</taxon>
        <taxon>Alphaproteobacteria</taxon>
        <taxon>Rhodobacterales</taxon>
        <taxon>Paracoccaceae</taxon>
        <taxon>Thioclava</taxon>
    </lineage>
</organism>
<dbReference type="Gene3D" id="3.30.565.10">
    <property type="entry name" value="Histidine kinase-like ATPase, C-terminal domain"/>
    <property type="match status" value="1"/>
</dbReference>
<feature type="domain" description="Histidine phosphotransferase ChpT C-terminal" evidence="1">
    <location>
        <begin position="85"/>
        <end position="201"/>
    </location>
</feature>